<protein>
    <submittedName>
        <fullName evidence="2">Uncharacterized protein</fullName>
    </submittedName>
</protein>
<dbReference type="AlphaFoldDB" id="A0A9D2UUS0"/>
<comment type="caution">
    <text evidence="2">The sequence shown here is derived from an EMBL/GenBank/DDBJ whole genome shotgun (WGS) entry which is preliminary data.</text>
</comment>
<sequence length="80" mass="9077">MSEFKDVAHKTVAELFDMLKEKQVEVDSLKAQLNNLKAQVNSLKHQKSLQELEISQISQANQEWQKINGELAKALRGAND</sequence>
<accession>A0A9D2UUS0</accession>
<evidence type="ECO:0000313" key="3">
    <source>
        <dbReference type="Proteomes" id="UP000787156"/>
    </source>
</evidence>
<evidence type="ECO:0000256" key="1">
    <source>
        <dbReference type="SAM" id="Coils"/>
    </source>
</evidence>
<name>A0A9D2UUS0_ACILW</name>
<reference evidence="2" key="1">
    <citation type="journal article" date="2021" name="PeerJ">
        <title>Extensive microbial diversity within the chicken gut microbiome revealed by metagenomics and culture.</title>
        <authorList>
            <person name="Gilroy R."/>
            <person name="Ravi A."/>
            <person name="Getino M."/>
            <person name="Pursley I."/>
            <person name="Horton D.L."/>
            <person name="Alikhan N.F."/>
            <person name="Baker D."/>
            <person name="Gharbi K."/>
            <person name="Hall N."/>
            <person name="Watson M."/>
            <person name="Adriaenssens E.M."/>
            <person name="Foster-Nyarko E."/>
            <person name="Jarju S."/>
            <person name="Secka A."/>
            <person name="Antonio M."/>
            <person name="Oren A."/>
            <person name="Chaudhuri R.R."/>
            <person name="La Ragione R."/>
            <person name="Hildebrand F."/>
            <person name="Pallen M.J."/>
        </authorList>
    </citation>
    <scope>NUCLEOTIDE SEQUENCE</scope>
    <source>
        <strain evidence="2">CHK135-1449</strain>
    </source>
</reference>
<organism evidence="2 3">
    <name type="scientific">Acinetobacter lwoffii</name>
    <dbReference type="NCBI Taxonomy" id="28090"/>
    <lineage>
        <taxon>Bacteria</taxon>
        <taxon>Pseudomonadati</taxon>
        <taxon>Pseudomonadota</taxon>
        <taxon>Gammaproteobacteria</taxon>
        <taxon>Moraxellales</taxon>
        <taxon>Moraxellaceae</taxon>
        <taxon>Acinetobacter</taxon>
    </lineage>
</organism>
<dbReference type="Proteomes" id="UP000787156">
    <property type="component" value="Unassembled WGS sequence"/>
</dbReference>
<dbReference type="EMBL" id="DYWX01000142">
    <property type="protein sequence ID" value="HJF29126.1"/>
    <property type="molecule type" value="Genomic_DNA"/>
</dbReference>
<feature type="coiled-coil region" evidence="1">
    <location>
        <begin position="12"/>
        <end position="53"/>
    </location>
</feature>
<reference evidence="2" key="2">
    <citation type="submission" date="2021-09" db="EMBL/GenBank/DDBJ databases">
        <authorList>
            <person name="Gilroy R."/>
        </authorList>
    </citation>
    <scope>NUCLEOTIDE SEQUENCE</scope>
    <source>
        <strain evidence="2">CHK135-1449</strain>
    </source>
</reference>
<gene>
    <name evidence="2" type="ORF">K8V79_13000</name>
</gene>
<keyword evidence="1" id="KW-0175">Coiled coil</keyword>
<proteinExistence type="predicted"/>
<evidence type="ECO:0000313" key="2">
    <source>
        <dbReference type="EMBL" id="HJF29126.1"/>
    </source>
</evidence>